<dbReference type="EMBL" id="BARV01003934">
    <property type="protein sequence ID" value="GAI13592.1"/>
    <property type="molecule type" value="Genomic_DNA"/>
</dbReference>
<dbReference type="PANTHER" id="PTHR46648">
    <property type="entry name" value="HIT FAMILY PROTEIN 1"/>
    <property type="match status" value="1"/>
</dbReference>
<dbReference type="Gene3D" id="3.30.428.10">
    <property type="entry name" value="HIT-like"/>
    <property type="match status" value="1"/>
</dbReference>
<dbReference type="InterPro" id="IPR001310">
    <property type="entry name" value="Histidine_triad_HIT"/>
</dbReference>
<dbReference type="InterPro" id="IPR036265">
    <property type="entry name" value="HIT-like_sf"/>
</dbReference>
<dbReference type="InterPro" id="IPR011146">
    <property type="entry name" value="HIT-like"/>
</dbReference>
<dbReference type="PROSITE" id="PS00892">
    <property type="entry name" value="HIT_1"/>
    <property type="match status" value="1"/>
</dbReference>
<name>X1L2N8_9ZZZZ</name>
<accession>X1L2N8</accession>
<protein>
    <recommendedName>
        <fullName evidence="1">HIT domain-containing protein</fullName>
    </recommendedName>
</protein>
<proteinExistence type="predicted"/>
<dbReference type="PANTHER" id="PTHR46648:SF1">
    <property type="entry name" value="ADENOSINE 5'-MONOPHOSPHORAMIDASE HNT1"/>
    <property type="match status" value="1"/>
</dbReference>
<dbReference type="InterPro" id="IPR039384">
    <property type="entry name" value="HINT"/>
</dbReference>
<sequence>DDCIFCKMVAGQIPVTKIYEDKVVLAFLDIGPLSDGHTLVIPKQHFEKLHECPAEVLGPVASRLGKIAEAVAGAMNSEGYNVLCNNGRAAGQLVEHLHFHIIPRNTGDGVFDRWPAYKYQQGKIEEIAAKIRENL</sequence>
<feature type="non-terminal residue" evidence="2">
    <location>
        <position position="1"/>
    </location>
</feature>
<dbReference type="GO" id="GO:0003824">
    <property type="term" value="F:catalytic activity"/>
    <property type="evidence" value="ECO:0007669"/>
    <property type="project" value="InterPro"/>
</dbReference>
<organism evidence="2">
    <name type="scientific">marine sediment metagenome</name>
    <dbReference type="NCBI Taxonomy" id="412755"/>
    <lineage>
        <taxon>unclassified sequences</taxon>
        <taxon>metagenomes</taxon>
        <taxon>ecological metagenomes</taxon>
    </lineage>
</organism>
<dbReference type="AlphaFoldDB" id="X1L2N8"/>
<dbReference type="SUPFAM" id="SSF54197">
    <property type="entry name" value="HIT-like"/>
    <property type="match status" value="1"/>
</dbReference>
<dbReference type="PRINTS" id="PR00332">
    <property type="entry name" value="HISTRIAD"/>
</dbReference>
<evidence type="ECO:0000259" key="1">
    <source>
        <dbReference type="PROSITE" id="PS51084"/>
    </source>
</evidence>
<evidence type="ECO:0000313" key="2">
    <source>
        <dbReference type="EMBL" id="GAI13592.1"/>
    </source>
</evidence>
<gene>
    <name evidence="2" type="ORF">S06H3_09078</name>
</gene>
<reference evidence="2" key="1">
    <citation type="journal article" date="2014" name="Front. Microbiol.">
        <title>High frequency of phylogenetically diverse reductive dehalogenase-homologous genes in deep subseafloor sedimentary metagenomes.</title>
        <authorList>
            <person name="Kawai M."/>
            <person name="Futagami T."/>
            <person name="Toyoda A."/>
            <person name="Takaki Y."/>
            <person name="Nishi S."/>
            <person name="Hori S."/>
            <person name="Arai W."/>
            <person name="Tsubouchi T."/>
            <person name="Morono Y."/>
            <person name="Uchiyama I."/>
            <person name="Ito T."/>
            <person name="Fujiyama A."/>
            <person name="Inagaki F."/>
            <person name="Takami H."/>
        </authorList>
    </citation>
    <scope>NUCLEOTIDE SEQUENCE</scope>
    <source>
        <strain evidence="2">Expedition CK06-06</strain>
    </source>
</reference>
<dbReference type="InterPro" id="IPR019808">
    <property type="entry name" value="Histidine_triad_CS"/>
</dbReference>
<dbReference type="PROSITE" id="PS51084">
    <property type="entry name" value="HIT_2"/>
    <property type="match status" value="1"/>
</dbReference>
<feature type="domain" description="HIT" evidence="1">
    <location>
        <begin position="4"/>
        <end position="111"/>
    </location>
</feature>
<dbReference type="CDD" id="cd01277">
    <property type="entry name" value="HINT_subgroup"/>
    <property type="match status" value="1"/>
</dbReference>
<dbReference type="Pfam" id="PF01230">
    <property type="entry name" value="HIT"/>
    <property type="match status" value="1"/>
</dbReference>
<dbReference type="GO" id="GO:0009117">
    <property type="term" value="P:nucleotide metabolic process"/>
    <property type="evidence" value="ECO:0007669"/>
    <property type="project" value="TreeGrafter"/>
</dbReference>
<comment type="caution">
    <text evidence="2">The sequence shown here is derived from an EMBL/GenBank/DDBJ whole genome shotgun (WGS) entry which is preliminary data.</text>
</comment>